<dbReference type="GeneID" id="115066152"/>
<dbReference type="SUPFAM" id="SSF52058">
    <property type="entry name" value="L domain-like"/>
    <property type="match status" value="1"/>
</dbReference>
<dbReference type="CDD" id="cd00063">
    <property type="entry name" value="FN3"/>
    <property type="match status" value="1"/>
</dbReference>
<accession>A0ABM3JGL9</accession>
<evidence type="ECO:0000256" key="9">
    <source>
        <dbReference type="SAM" id="Phobius"/>
    </source>
</evidence>
<dbReference type="RefSeq" id="XP_049308376.1">
    <property type="nucleotide sequence ID" value="XM_049452419.1"/>
</dbReference>
<evidence type="ECO:0000256" key="8">
    <source>
        <dbReference type="SAM" id="MobiDB-lite"/>
    </source>
</evidence>
<sequence length="1009" mass="110978">MFKSKSFRINHEIDKKPKVHDLCYESKRIRWMKFLIVPLIIAFSLLLVLSNVNFSGVSYEHTVTPSSGSHTKVTQTPTKEVVTVANIDQGITTEEAGLVTIKSYDEEEKRGGAVEVAVQYLKESQAVQAAPGFRCTDNNTCKTVICEGGPILDLQYEFDYILKWCENKPFDVIIENCTFNQSTISRSTFSGKFKMSTLTIRNCTLDTIVDNAFNYQTLNMLTNLTFLGTQLKALNAQTFLGLETVKNFQLFNVLSQETLPLNASNFLQPMATNLSNLVLQQTEESCCSNAIYDSTEWLGDNSATVYSKLLYVDLSGTNFNDTLNGDTFSKLSAVQELRLANCSLSTIAENVFTGIMSTLKSLDLRYNRLQTLDGELLAAAIPKGINMELGWNMWRCDCDNMETIEYMKQVKNNSATDTVCATPTDLAGTPVSSSQISCYITTIPTTILTTITTTAATTTTTPTITTITDETTLATKETSANSIPTSSTIAIDNSTLMTSAITEGTDVSSSDTTLVSTIVTTISPTTPKYTTINTSAGTTSETVTPPSSLMTSTIEDNSTKETSEPISTTTNDNTTLTFITGTITIPIATDDTTEGTDTTNDNTTLTFITGTITIPIATEDTTEGTPNGTANPENTTETVTSTTMTWSTFVPTTIIPPTAIIPPTNSCFGNKASKYLPCSDIVAFKLCDYDVTFNVAPISSRSVQLQIGGGATGLHIIYFQVTDNSISKEVEIENNSEIVIDNLAPNGSYTFCLIPKNETSTSPFNCRSAHLPQLEAWLDYNDVALFCTIAILVTVICVVIGGTAIYFLLRWRPTLLYGNKRLHRIASTTHEVLLLPKPNRTSVDSKTYALSELSKMHSSVSDSLTPENYLNINSYDYMQYVKDIELKKQRRVPHISTNQPPVHRAPPTPDQNINSYDYMQYVRDIEKTRKVAHISMNQPPIHRAPALPPNVGGAATNSYTSGYIPIRHPSQLTPQQQSIRRGAPAKLPPEPVDVEENEYESLDYYQEIY</sequence>
<evidence type="ECO:0000313" key="11">
    <source>
        <dbReference type="RefSeq" id="XP_049308376.1"/>
    </source>
</evidence>
<keyword evidence="4" id="KW-0732">Signal</keyword>
<evidence type="ECO:0000256" key="2">
    <source>
        <dbReference type="ARBA" id="ARBA00022614"/>
    </source>
</evidence>
<feature type="region of interest" description="Disordered" evidence="8">
    <location>
        <begin position="972"/>
        <end position="991"/>
    </location>
</feature>
<evidence type="ECO:0000256" key="6">
    <source>
        <dbReference type="ARBA" id="ARBA00022989"/>
    </source>
</evidence>
<keyword evidence="5" id="KW-0677">Repeat</keyword>
<keyword evidence="10" id="KW-1185">Reference proteome</keyword>
<comment type="subcellular location">
    <subcellularLocation>
        <location evidence="1">Membrane</location>
        <topology evidence="1">Single-pass type I membrane protein</topology>
    </subcellularLocation>
</comment>
<keyword evidence="3 9" id="KW-0812">Transmembrane</keyword>
<evidence type="ECO:0000256" key="4">
    <source>
        <dbReference type="ARBA" id="ARBA00022729"/>
    </source>
</evidence>
<feature type="transmembrane region" description="Helical" evidence="9">
    <location>
        <begin position="783"/>
        <end position="809"/>
    </location>
</feature>
<feature type="transmembrane region" description="Helical" evidence="9">
    <location>
        <begin position="34"/>
        <end position="54"/>
    </location>
</feature>
<dbReference type="PANTHER" id="PTHR45773">
    <property type="entry name" value="SLIT AND NTRK-LIKE PROTEIN 4-RELATED"/>
    <property type="match status" value="1"/>
</dbReference>
<dbReference type="SUPFAM" id="SSF52047">
    <property type="entry name" value="RNI-like"/>
    <property type="match status" value="1"/>
</dbReference>
<evidence type="ECO:0000313" key="10">
    <source>
        <dbReference type="Proteomes" id="UP001652620"/>
    </source>
</evidence>
<dbReference type="InterPro" id="IPR032675">
    <property type="entry name" value="LRR_dom_sf"/>
</dbReference>
<dbReference type="InterPro" id="IPR003591">
    <property type="entry name" value="Leu-rich_rpt_typical-subtyp"/>
</dbReference>
<reference evidence="11" key="1">
    <citation type="submission" date="2025-08" db="UniProtKB">
        <authorList>
            <consortium name="RefSeq"/>
        </authorList>
    </citation>
    <scope>IDENTIFICATION</scope>
    <source>
        <tissue evidence="11">Adult</tissue>
    </source>
</reference>
<dbReference type="Proteomes" id="UP001652620">
    <property type="component" value="Chromosome 3"/>
</dbReference>
<dbReference type="PANTHER" id="PTHR45773:SF10">
    <property type="match status" value="1"/>
</dbReference>
<evidence type="ECO:0000256" key="3">
    <source>
        <dbReference type="ARBA" id="ARBA00022692"/>
    </source>
</evidence>
<keyword evidence="7 9" id="KW-0472">Membrane</keyword>
<feature type="region of interest" description="Disordered" evidence="8">
    <location>
        <begin position="532"/>
        <end position="572"/>
    </location>
</feature>
<dbReference type="InterPro" id="IPR003961">
    <property type="entry name" value="FN3_dom"/>
</dbReference>
<dbReference type="SMART" id="SM00369">
    <property type="entry name" value="LRR_TYP"/>
    <property type="match status" value="2"/>
</dbReference>
<evidence type="ECO:0000256" key="5">
    <source>
        <dbReference type="ARBA" id="ARBA00022737"/>
    </source>
</evidence>
<organism evidence="10 11">
    <name type="scientific">Bactrocera dorsalis</name>
    <name type="common">Oriental fruit fly</name>
    <name type="synonym">Dacus dorsalis</name>
    <dbReference type="NCBI Taxonomy" id="27457"/>
    <lineage>
        <taxon>Eukaryota</taxon>
        <taxon>Metazoa</taxon>
        <taxon>Ecdysozoa</taxon>
        <taxon>Arthropoda</taxon>
        <taxon>Hexapoda</taxon>
        <taxon>Insecta</taxon>
        <taxon>Pterygota</taxon>
        <taxon>Neoptera</taxon>
        <taxon>Endopterygota</taxon>
        <taxon>Diptera</taxon>
        <taxon>Brachycera</taxon>
        <taxon>Muscomorpha</taxon>
        <taxon>Tephritoidea</taxon>
        <taxon>Tephritidae</taxon>
        <taxon>Bactrocera</taxon>
        <taxon>Bactrocera</taxon>
    </lineage>
</organism>
<protein>
    <submittedName>
        <fullName evidence="11">Uncharacterized protein LOC115066152</fullName>
    </submittedName>
</protein>
<evidence type="ECO:0000256" key="1">
    <source>
        <dbReference type="ARBA" id="ARBA00004479"/>
    </source>
</evidence>
<feature type="compositionally biased region" description="Polar residues" evidence="8">
    <location>
        <begin position="533"/>
        <end position="556"/>
    </location>
</feature>
<name>A0ABM3JGL9_BACDO</name>
<evidence type="ECO:0000256" key="7">
    <source>
        <dbReference type="ARBA" id="ARBA00023136"/>
    </source>
</evidence>
<dbReference type="Gene3D" id="3.80.10.10">
    <property type="entry name" value="Ribonuclease Inhibitor"/>
    <property type="match status" value="1"/>
</dbReference>
<proteinExistence type="predicted"/>
<keyword evidence="6 9" id="KW-1133">Transmembrane helix</keyword>
<keyword evidence="2" id="KW-0433">Leucine-rich repeat</keyword>
<gene>
    <name evidence="11" type="primary">LOC115066152</name>
</gene>